<dbReference type="GO" id="GO:0015074">
    <property type="term" value="P:DNA integration"/>
    <property type="evidence" value="ECO:0007669"/>
    <property type="project" value="UniProtKB-KW"/>
</dbReference>
<dbReference type="AlphaFoldDB" id="A0A0H3ZRB3"/>
<evidence type="ECO:0000256" key="1">
    <source>
        <dbReference type="ARBA" id="ARBA00022908"/>
    </source>
</evidence>
<dbReference type="PROSITE" id="PS51736">
    <property type="entry name" value="RECOMBINASES_3"/>
    <property type="match status" value="1"/>
</dbReference>
<dbReference type="EMBL" id="KP795468">
    <property type="protein sequence ID" value="AKN36126.1"/>
    <property type="molecule type" value="Genomic_DNA"/>
</dbReference>
<feature type="active site" description="O-(5'-phospho-DNA)-serine intermediate" evidence="4 5">
    <location>
        <position position="10"/>
    </location>
</feature>
<dbReference type="InterPro" id="IPR036162">
    <property type="entry name" value="Resolvase-like_N_sf"/>
</dbReference>
<keyword evidence="2" id="KW-0238">DNA-binding</keyword>
<evidence type="ECO:0000313" key="7">
    <source>
        <dbReference type="EMBL" id="AKN36126.1"/>
    </source>
</evidence>
<keyword evidence="1" id="KW-0229">DNA integration</keyword>
<dbReference type="PROSITE" id="PS00398">
    <property type="entry name" value="RECOMBINASES_2"/>
    <property type="match status" value="1"/>
</dbReference>
<evidence type="ECO:0000256" key="2">
    <source>
        <dbReference type="ARBA" id="ARBA00023125"/>
    </source>
</evidence>
<dbReference type="GO" id="GO:0003677">
    <property type="term" value="F:DNA binding"/>
    <property type="evidence" value="ECO:0007669"/>
    <property type="project" value="UniProtKB-KW"/>
</dbReference>
<accession>A0A0H3ZRB3</accession>
<protein>
    <submittedName>
        <fullName evidence="7">Mobile element protein</fullName>
    </submittedName>
</protein>
<evidence type="ECO:0000259" key="6">
    <source>
        <dbReference type="PROSITE" id="PS51736"/>
    </source>
</evidence>
<dbReference type="Pfam" id="PF00239">
    <property type="entry name" value="Resolvase"/>
    <property type="match status" value="1"/>
</dbReference>
<feature type="domain" description="Resolvase/invertase-type recombinase catalytic" evidence="6">
    <location>
        <begin position="2"/>
        <end position="143"/>
    </location>
</feature>
<evidence type="ECO:0000256" key="5">
    <source>
        <dbReference type="PROSITE-ProRule" id="PRU10137"/>
    </source>
</evidence>
<name>A0A0H3ZRB3_9VIBR</name>
<evidence type="ECO:0000256" key="4">
    <source>
        <dbReference type="PIRSR" id="PIRSR606118-50"/>
    </source>
</evidence>
<organism evidence="7">
    <name type="scientific">Vibrio tasmaniensis</name>
    <dbReference type="NCBI Taxonomy" id="212663"/>
    <lineage>
        <taxon>Bacteria</taxon>
        <taxon>Pseudomonadati</taxon>
        <taxon>Pseudomonadota</taxon>
        <taxon>Gammaproteobacteria</taxon>
        <taxon>Vibrionales</taxon>
        <taxon>Vibrionaceae</taxon>
        <taxon>Vibrio</taxon>
    </lineage>
</organism>
<dbReference type="PANTHER" id="PTHR30461">
    <property type="entry name" value="DNA-INVERTASE FROM LAMBDOID PROPHAGE"/>
    <property type="match status" value="1"/>
</dbReference>
<keyword evidence="3" id="KW-0233">DNA recombination</keyword>
<dbReference type="CDD" id="cd03768">
    <property type="entry name" value="SR_ResInv"/>
    <property type="match status" value="1"/>
</dbReference>
<dbReference type="SMART" id="SM00857">
    <property type="entry name" value="Resolvase"/>
    <property type="match status" value="1"/>
</dbReference>
<proteinExistence type="predicted"/>
<dbReference type="PANTHER" id="PTHR30461:SF19">
    <property type="entry name" value="SITE-SPECIFIC RECOMBINASE RESOLVASE FAMILY"/>
    <property type="match status" value="1"/>
</dbReference>
<dbReference type="InterPro" id="IPR006119">
    <property type="entry name" value="Resolv_N"/>
</dbReference>
<dbReference type="PROSITE" id="PS00397">
    <property type="entry name" value="RECOMBINASES_1"/>
    <property type="match status" value="1"/>
</dbReference>
<dbReference type="GO" id="GO:0000150">
    <property type="term" value="F:DNA strand exchange activity"/>
    <property type="evidence" value="ECO:0007669"/>
    <property type="project" value="InterPro"/>
</dbReference>
<reference evidence="7" key="1">
    <citation type="journal article" date="2015" name="MBio">
        <title>Eco-Evolutionary Dynamics of Episomes among Ecologically Cohesive Bacterial Populations.</title>
        <authorList>
            <person name="Xue H."/>
            <person name="Cordero O.X."/>
            <person name="Camas F.M."/>
            <person name="Trimble W."/>
            <person name="Meyer F."/>
            <person name="Guglielmini J."/>
            <person name="Rocha E.P."/>
            <person name="Polz M.F."/>
        </authorList>
    </citation>
    <scope>NUCLEOTIDE SEQUENCE</scope>
    <source>
        <strain evidence="7">1F_279</strain>
    </source>
</reference>
<dbReference type="InterPro" id="IPR006118">
    <property type="entry name" value="Recombinase_CS"/>
</dbReference>
<dbReference type="SUPFAM" id="SSF53041">
    <property type="entry name" value="Resolvase-like"/>
    <property type="match status" value="1"/>
</dbReference>
<sequence>MANYAYLRVSTDSQDVANQQHGIFEYANRCGLTDLCFVEDTVTGKKKWHQRKLGPLLEGMQEGDTVIFSEVTRMARSTLQVLEILELCMDKQLKVHIAKQNMQLDGSLSSKIIATMLGLAGEIEREFIRMRTKEALAARKAAGFPLGRPKGQATTLKLDAKRDQIEKYMAMGLGIRATAKLIDAAPSTLFDYVKRRGL</sequence>
<dbReference type="Gene3D" id="3.40.50.1390">
    <property type="entry name" value="Resolvase, N-terminal catalytic domain"/>
    <property type="match status" value="1"/>
</dbReference>
<dbReference type="InterPro" id="IPR050639">
    <property type="entry name" value="SSR_resolvase"/>
</dbReference>
<evidence type="ECO:0000256" key="3">
    <source>
        <dbReference type="ARBA" id="ARBA00023172"/>
    </source>
</evidence>